<reference evidence="2 3" key="1">
    <citation type="submission" date="2020-03" db="EMBL/GenBank/DDBJ databases">
        <title>Soil Listeria distribution.</title>
        <authorList>
            <person name="Liao J."/>
            <person name="Wiedmann M."/>
        </authorList>
    </citation>
    <scope>NUCLEOTIDE SEQUENCE [LARGE SCALE GENOMIC DNA]</scope>
    <source>
        <strain evidence="2 3">FSL L7-1614</strain>
    </source>
</reference>
<accession>A0A841Z2K1</accession>
<name>A0A841Z2K1_9LIST</name>
<comment type="caution">
    <text evidence="2">The sequence shown here is derived from an EMBL/GenBank/DDBJ whole genome shotgun (WGS) entry which is preliminary data.</text>
</comment>
<evidence type="ECO:0000313" key="2">
    <source>
        <dbReference type="EMBL" id="MBC1459077.1"/>
    </source>
</evidence>
<dbReference type="EMBL" id="JAARQN010000019">
    <property type="protein sequence ID" value="MBC1459077.1"/>
    <property type="molecule type" value="Genomic_DNA"/>
</dbReference>
<evidence type="ECO:0000313" key="3">
    <source>
        <dbReference type="Proteomes" id="UP000569903"/>
    </source>
</evidence>
<organism evidence="2 3">
    <name type="scientific">Listeria newyorkensis</name>
    <dbReference type="NCBI Taxonomy" id="1497681"/>
    <lineage>
        <taxon>Bacteria</taxon>
        <taxon>Bacillati</taxon>
        <taxon>Bacillota</taxon>
        <taxon>Bacilli</taxon>
        <taxon>Bacillales</taxon>
        <taxon>Listeriaceae</taxon>
        <taxon>Listeria</taxon>
    </lineage>
</organism>
<feature type="transmembrane region" description="Helical" evidence="1">
    <location>
        <begin position="312"/>
        <end position="340"/>
    </location>
</feature>
<dbReference type="RefSeq" id="WP_185390220.1">
    <property type="nucleotide sequence ID" value="NZ_JAARQN010000019.1"/>
</dbReference>
<keyword evidence="1" id="KW-0472">Membrane</keyword>
<proteinExistence type="predicted"/>
<feature type="transmembrane region" description="Helical" evidence="1">
    <location>
        <begin position="346"/>
        <end position="379"/>
    </location>
</feature>
<feature type="transmembrane region" description="Helical" evidence="1">
    <location>
        <begin position="276"/>
        <end position="292"/>
    </location>
</feature>
<sequence length="1075" mass="116053">MAGADGKIHIDTEIDKSGIKYDAKDIEREMENMGKRISKTSERYNNQMTKNYEYYGRSVRRVYRGQSEEARRMHSEMRSAYMEQRQSLYKYKDQLIGSKYAFFQLGKAAKDYTGTSKQFMGQVEAQGRAHKKVMDDMIKNNEMMKVQLIQSVGQMIVRTTQATRIMENFDRMKNPLYQVNKGALAVASGLNQIAMRGQPAALALKMLGPTANMKQLRDMTMMISQGIMRMTMVALVATVTAAKFYTTLHKGAMESNKQYAKAFAGMKKSVRQAFEPLFQVFAAVMIPVFNFIKKIADLTTEFNKAHPKIAKFVAAVLLLIPALMLILAPLAAGIGLIAGFQAALGAAWMIIGPLITGLAAMSGTVWLVAAGIVGIVVAFKHFNKEGQPLNNLLKKISASLGTMGSLVKALFAGNAADINKFSKQLQNVFGEAIITRIVKFGTSVRASIISAMKTFDMLGQKAMQTGLVVGGMVKAFFTNNTKEMANMNKQLHNIFPPSIADGIFNSLVTVLQGIDKLRMGIVAVAKVATGSFSSFSDLDKYLQGTFGEKGTALIMKFGNVIKSVFASLGSIFEDFKNKVGAIWKAIQTAFSGGGFEPLINEVKDLIPSLIAAIVGGLPGLIIAGASMIEKILQGMGTSLPELINKASDIINSLILKIGEHLPKLIKSGAEILTNIINGIMSILPTLITIATNIIKTLISAITPLIPILLEAGVSILKALIEGIVTILPSLIDMALEIIVTLVEALLPLLPFILQSGIDILLALMDGIVEVLPMLLDAALEIIMAIFDALIDNLPKIIDAGMKILIALIDGISKILPKLISAAFKLIVALAGALRNNMPQITEAGKKILWALVKGVASLLWELVKLGAKLVWEMIKGVSNTKRKMMDAAIDTVKGAFNSAVSWVSSFFGIGKSIGDQMAAGMDAAGRVVGNAAAGLAKTAMSAAKINMGSFGGAPDGSHKLGLDYVPFDGYVAELHKGERVLTADEARLYNAQEQSGSFGNIQMPDMSKIRMPNMATAFSGMTPATVTAAPSPTTVEQPISITFTGNIIVRNDDDIPRIAEELGSKINRDRRRLDR</sequence>
<dbReference type="AlphaFoldDB" id="A0A841Z2K1"/>
<evidence type="ECO:0000256" key="1">
    <source>
        <dbReference type="SAM" id="Phobius"/>
    </source>
</evidence>
<evidence type="ECO:0008006" key="4">
    <source>
        <dbReference type="Google" id="ProtNLM"/>
    </source>
</evidence>
<dbReference type="SUPFAM" id="SSF48371">
    <property type="entry name" value="ARM repeat"/>
    <property type="match status" value="1"/>
</dbReference>
<dbReference type="Proteomes" id="UP000569903">
    <property type="component" value="Unassembled WGS sequence"/>
</dbReference>
<feature type="transmembrane region" description="Helical" evidence="1">
    <location>
        <begin position="226"/>
        <end position="245"/>
    </location>
</feature>
<protein>
    <recommendedName>
        <fullName evidence="4">Phage-related protein</fullName>
    </recommendedName>
</protein>
<gene>
    <name evidence="2" type="ORF">HB850_15055</name>
</gene>
<keyword evidence="1" id="KW-1133">Transmembrane helix</keyword>
<keyword evidence="1" id="KW-0812">Transmembrane</keyword>
<dbReference type="InterPro" id="IPR016024">
    <property type="entry name" value="ARM-type_fold"/>
</dbReference>